<dbReference type="Pfam" id="PF00586">
    <property type="entry name" value="AIRS"/>
    <property type="match status" value="1"/>
</dbReference>
<dbReference type="NCBIfam" id="TIGR00476">
    <property type="entry name" value="selD"/>
    <property type="match status" value="1"/>
</dbReference>
<dbReference type="InterPro" id="IPR010918">
    <property type="entry name" value="PurM-like_C_dom"/>
</dbReference>
<evidence type="ECO:0000256" key="6">
    <source>
        <dbReference type="ARBA" id="ARBA00022840"/>
    </source>
</evidence>
<feature type="binding site" evidence="9">
    <location>
        <position position="50"/>
    </location>
    <ligand>
        <name>Mg(2+)</name>
        <dbReference type="ChEBI" id="CHEBI:18420"/>
    </ligand>
</feature>
<dbReference type="GO" id="GO:0005524">
    <property type="term" value="F:ATP binding"/>
    <property type="evidence" value="ECO:0007669"/>
    <property type="project" value="UniProtKB-UniRule"/>
</dbReference>
<evidence type="ECO:0000256" key="2">
    <source>
        <dbReference type="ARBA" id="ARBA00022679"/>
    </source>
</evidence>
<keyword evidence="7 9" id="KW-0460">Magnesium</keyword>
<evidence type="ECO:0000256" key="5">
    <source>
        <dbReference type="ARBA" id="ARBA00022777"/>
    </source>
</evidence>
<dbReference type="InterPro" id="IPR023061">
    <property type="entry name" value="SelD_I"/>
</dbReference>
<evidence type="ECO:0000256" key="3">
    <source>
        <dbReference type="ARBA" id="ARBA00022723"/>
    </source>
</evidence>
<evidence type="ECO:0000259" key="10">
    <source>
        <dbReference type="Pfam" id="PF00586"/>
    </source>
</evidence>
<dbReference type="PANTHER" id="PTHR10256:SF0">
    <property type="entry name" value="INACTIVE SELENIDE, WATER DIKINASE-LIKE PROTEIN-RELATED"/>
    <property type="match status" value="1"/>
</dbReference>
<comment type="function">
    <text evidence="9">Synthesizes selenophosphate from selenide and ATP.</text>
</comment>
<accession>A0A2D0LEQ6</accession>
<feature type="binding site" description="in other chain" evidence="9">
    <location>
        <position position="90"/>
    </location>
    <ligand>
        <name>ATP</name>
        <dbReference type="ChEBI" id="CHEBI:30616"/>
        <note>ligand shared between dimeric partners</note>
    </ligand>
</feature>
<dbReference type="SUPFAM" id="SSF55326">
    <property type="entry name" value="PurM N-terminal domain-like"/>
    <property type="match status" value="1"/>
</dbReference>
<evidence type="ECO:0000259" key="11">
    <source>
        <dbReference type="Pfam" id="PF02769"/>
    </source>
</evidence>
<keyword evidence="3 9" id="KW-0479">Metal-binding</keyword>
<organism evidence="12 13">
    <name type="scientific">Xenorhabdus kozodoii</name>
    <dbReference type="NCBI Taxonomy" id="351676"/>
    <lineage>
        <taxon>Bacteria</taxon>
        <taxon>Pseudomonadati</taxon>
        <taxon>Pseudomonadota</taxon>
        <taxon>Gammaproteobacteria</taxon>
        <taxon>Enterobacterales</taxon>
        <taxon>Morganellaceae</taxon>
        <taxon>Xenorhabdus</taxon>
    </lineage>
</organism>
<feature type="binding site" description="in other chain" evidence="9">
    <location>
        <begin position="47"/>
        <end position="49"/>
    </location>
    <ligand>
        <name>ATP</name>
        <dbReference type="ChEBI" id="CHEBI:30616"/>
        <note>ligand shared between dimeric partners</note>
    </ligand>
</feature>
<feature type="binding site" description="in other chain" evidence="9">
    <location>
        <position position="19"/>
    </location>
    <ligand>
        <name>ATP</name>
        <dbReference type="ChEBI" id="CHEBI:30616"/>
        <note>ligand shared between dimeric partners</note>
    </ligand>
</feature>
<dbReference type="PROSITE" id="PS51257">
    <property type="entry name" value="PROKAR_LIPOPROTEIN"/>
    <property type="match status" value="1"/>
</dbReference>
<dbReference type="SUPFAM" id="SSF56042">
    <property type="entry name" value="PurM C-terminal domain-like"/>
    <property type="match status" value="1"/>
</dbReference>
<dbReference type="InterPro" id="IPR036676">
    <property type="entry name" value="PurM-like_C_sf"/>
</dbReference>
<comment type="cofactor">
    <cofactor evidence="9">
        <name>Mg(2+)</name>
        <dbReference type="ChEBI" id="CHEBI:18420"/>
    </cofactor>
    <text evidence="9">Binds 1 Mg(2+) ion per monomer.</text>
</comment>
<dbReference type="InterPro" id="IPR016188">
    <property type="entry name" value="PurM-like_N"/>
</dbReference>
<comment type="subunit">
    <text evidence="9">Homodimer.</text>
</comment>
<dbReference type="HAMAP" id="MF_00625">
    <property type="entry name" value="SelD"/>
    <property type="match status" value="1"/>
</dbReference>
<evidence type="ECO:0000256" key="4">
    <source>
        <dbReference type="ARBA" id="ARBA00022741"/>
    </source>
</evidence>
<dbReference type="GO" id="GO:0005737">
    <property type="term" value="C:cytoplasm"/>
    <property type="evidence" value="ECO:0007669"/>
    <property type="project" value="TreeGrafter"/>
</dbReference>
<evidence type="ECO:0000256" key="8">
    <source>
        <dbReference type="ARBA" id="ARBA00023266"/>
    </source>
</evidence>
<feature type="binding site" description="in other chain" evidence="9">
    <location>
        <position position="67"/>
    </location>
    <ligand>
        <name>ATP</name>
        <dbReference type="ChEBI" id="CHEBI:30616"/>
        <note>ligand shared between dimeric partners</note>
    </ligand>
</feature>
<comment type="catalytic activity">
    <reaction evidence="9">
        <text>hydrogenselenide + ATP + H2O = selenophosphate + AMP + phosphate + 2 H(+)</text>
        <dbReference type="Rhea" id="RHEA:18737"/>
        <dbReference type="ChEBI" id="CHEBI:15377"/>
        <dbReference type="ChEBI" id="CHEBI:15378"/>
        <dbReference type="ChEBI" id="CHEBI:16144"/>
        <dbReference type="ChEBI" id="CHEBI:29317"/>
        <dbReference type="ChEBI" id="CHEBI:30616"/>
        <dbReference type="ChEBI" id="CHEBI:43474"/>
        <dbReference type="ChEBI" id="CHEBI:456215"/>
        <dbReference type="EC" id="2.7.9.3"/>
    </reaction>
</comment>
<keyword evidence="8 9" id="KW-0711">Selenium</keyword>
<feature type="domain" description="PurM-like N-terminal" evidence="10">
    <location>
        <begin position="49"/>
        <end position="156"/>
    </location>
</feature>
<name>A0A2D0LEQ6_9GAMM</name>
<dbReference type="NCBIfam" id="NF002098">
    <property type="entry name" value="PRK00943.1"/>
    <property type="match status" value="1"/>
</dbReference>
<comment type="similarity">
    <text evidence="1 9">Belongs to the selenophosphate synthase 1 family. Class I subfamily.</text>
</comment>
<feature type="domain" description="PurM-like C-terminal" evidence="11">
    <location>
        <begin position="168"/>
        <end position="339"/>
    </location>
</feature>
<keyword evidence="13" id="KW-1185">Reference proteome</keyword>
<dbReference type="Gene3D" id="3.30.1330.10">
    <property type="entry name" value="PurM-like, N-terminal domain"/>
    <property type="match status" value="1"/>
</dbReference>
<keyword evidence="5 9" id="KW-0418">Kinase</keyword>
<feature type="binding site" evidence="9">
    <location>
        <begin position="138"/>
        <end position="140"/>
    </location>
    <ligand>
        <name>ATP</name>
        <dbReference type="ChEBI" id="CHEBI:30616"/>
        <note>ligand shared between dimeric partners</note>
    </ligand>
</feature>
<dbReference type="RefSeq" id="WP_099141145.1">
    <property type="nucleotide sequence ID" value="NZ_CAWNOR010000097.1"/>
</dbReference>
<evidence type="ECO:0000313" key="13">
    <source>
        <dbReference type="Proteomes" id="UP000221101"/>
    </source>
</evidence>
<comment type="caution">
    <text evidence="12">The sequence shown here is derived from an EMBL/GenBank/DDBJ whole genome shotgun (WGS) entry which is preliminary data.</text>
</comment>
<protein>
    <recommendedName>
        <fullName evidence="9">Selenide, water dikinase</fullName>
        <ecNumber evidence="9">2.7.9.3</ecNumber>
    </recommendedName>
    <alternativeName>
        <fullName evidence="9">Selenium donor protein</fullName>
    </alternativeName>
    <alternativeName>
        <fullName evidence="9">Selenophosphate synthase</fullName>
    </alternativeName>
</protein>
<dbReference type="GO" id="GO:0016260">
    <property type="term" value="P:selenocysteine biosynthetic process"/>
    <property type="evidence" value="ECO:0007669"/>
    <property type="project" value="InterPro"/>
</dbReference>
<dbReference type="FunFam" id="3.90.650.10:FF:000004">
    <property type="entry name" value="Selenide, water dikinase"/>
    <property type="match status" value="1"/>
</dbReference>
<gene>
    <name evidence="9" type="primary">selD</name>
    <name evidence="12" type="ORF">Xkoz_01025</name>
</gene>
<proteinExistence type="inferred from homology"/>
<dbReference type="GO" id="GO:0004756">
    <property type="term" value="F:selenide, water dikinase activity"/>
    <property type="evidence" value="ECO:0007669"/>
    <property type="project" value="UniProtKB-UniRule"/>
</dbReference>
<feature type="binding site" evidence="9">
    <location>
        <position position="226"/>
    </location>
    <ligand>
        <name>Mg(2+)</name>
        <dbReference type="ChEBI" id="CHEBI:18420"/>
    </ligand>
</feature>
<dbReference type="InterPro" id="IPR036921">
    <property type="entry name" value="PurM-like_N_sf"/>
</dbReference>
<dbReference type="InterPro" id="IPR004536">
    <property type="entry name" value="SPS/SelD"/>
</dbReference>
<dbReference type="Pfam" id="PF02769">
    <property type="entry name" value="AIRS_C"/>
    <property type="match status" value="1"/>
</dbReference>
<dbReference type="Proteomes" id="UP000221101">
    <property type="component" value="Unassembled WGS sequence"/>
</dbReference>
<evidence type="ECO:0000313" key="12">
    <source>
        <dbReference type="EMBL" id="PHM74141.1"/>
    </source>
</evidence>
<keyword evidence="6 9" id="KW-0067">ATP-binding</keyword>
<dbReference type="EC" id="2.7.9.3" evidence="9"/>
<dbReference type="EMBL" id="NJCX01000006">
    <property type="protein sequence ID" value="PHM74141.1"/>
    <property type="molecule type" value="Genomic_DNA"/>
</dbReference>
<evidence type="ECO:0000256" key="9">
    <source>
        <dbReference type="HAMAP-Rule" id="MF_00625"/>
    </source>
</evidence>
<dbReference type="PANTHER" id="PTHR10256">
    <property type="entry name" value="SELENIDE, WATER DIKINASE"/>
    <property type="match status" value="1"/>
</dbReference>
<dbReference type="PIRSF" id="PIRSF036407">
    <property type="entry name" value="Selenphspht_syn"/>
    <property type="match status" value="1"/>
</dbReference>
<evidence type="ECO:0000256" key="1">
    <source>
        <dbReference type="ARBA" id="ARBA00008026"/>
    </source>
</evidence>
<reference evidence="12 13" key="1">
    <citation type="journal article" date="2017" name="Nat. Microbiol.">
        <title>Natural product diversity associated with the nematode symbionts Photorhabdus and Xenorhabdus.</title>
        <authorList>
            <person name="Tobias N.J."/>
            <person name="Wolff H."/>
            <person name="Djahanschiri B."/>
            <person name="Grundmann F."/>
            <person name="Kronenwerth M."/>
            <person name="Shi Y.M."/>
            <person name="Simonyi S."/>
            <person name="Grun P."/>
            <person name="Shapiro-Ilan D."/>
            <person name="Pidot S.J."/>
            <person name="Stinear T.P."/>
            <person name="Ebersberger I."/>
            <person name="Bode H.B."/>
        </authorList>
    </citation>
    <scope>NUCLEOTIDE SEQUENCE [LARGE SCALE GENOMIC DNA]</scope>
    <source>
        <strain evidence="12 13">DSM 17907</strain>
    </source>
</reference>
<feature type="site" description="Important for catalytic activity" evidence="9">
    <location>
        <position position="19"/>
    </location>
</feature>
<dbReference type="FunFam" id="3.30.1330.10:FF:000003">
    <property type="entry name" value="Selenide, water dikinase"/>
    <property type="match status" value="1"/>
</dbReference>
<feature type="active site" evidence="9">
    <location>
        <position position="16"/>
    </location>
</feature>
<dbReference type="Gene3D" id="3.90.650.10">
    <property type="entry name" value="PurM-like C-terminal domain"/>
    <property type="match status" value="1"/>
</dbReference>
<evidence type="ECO:0000256" key="7">
    <source>
        <dbReference type="ARBA" id="ARBA00022842"/>
    </source>
</evidence>
<keyword evidence="4 9" id="KW-0547">Nucleotide-binding</keyword>
<keyword evidence="2 9" id="KW-0808">Transferase</keyword>
<dbReference type="OrthoDB" id="9767928at2"/>
<dbReference type="CDD" id="cd02195">
    <property type="entry name" value="SelD"/>
    <property type="match status" value="1"/>
</dbReference>
<dbReference type="AlphaFoldDB" id="A0A2D0LEQ6"/>
<feature type="binding site" evidence="9">
    <location>
        <position position="90"/>
    </location>
    <ligand>
        <name>Mg(2+)</name>
        <dbReference type="ChEBI" id="CHEBI:18420"/>
    </ligand>
</feature>
<sequence>MSTEIRLTQYSHGAGCGCKISPKVLETILHSEQAKFLDPNLLVGNETRDDAAVYDIGNGTGIVSTTDFFMPIVDDPFDFGRIAATNAISDIYAMGGKPIMAIAILGWPINKLAPEIAQKVIEGGRAVCKEAGISLAGGHSIDAPEPIFGLAVTGIINIERVKRNNQAKAGSLLFLTKPLGVGVLTTAEKKGLLQPEHQGMAKEMMCQLNKAGTDFAAIDGVTAMTDVTGFGLLGHLSEICEGSGVQANVKFSQIPRLPNVDVYIEKGCVPGGTGRNFDSYGHLIGKMTPHQRHLLCDPQTSGGLLLAILPDAVEEAKAIARSHNINFIAVGELTEPSSDRALIEVFE</sequence>
<dbReference type="GO" id="GO:0000287">
    <property type="term" value="F:magnesium ion binding"/>
    <property type="evidence" value="ECO:0007669"/>
    <property type="project" value="UniProtKB-UniRule"/>
</dbReference>